<dbReference type="Gene3D" id="3.40.720.10">
    <property type="entry name" value="Alkaline Phosphatase, subunit A"/>
    <property type="match status" value="2"/>
</dbReference>
<evidence type="ECO:0000313" key="7">
    <source>
        <dbReference type="EMBL" id="KAF5405630.1"/>
    </source>
</evidence>
<dbReference type="CDD" id="cd16012">
    <property type="entry name" value="ALP"/>
    <property type="match status" value="2"/>
</dbReference>
<dbReference type="SMART" id="SM00098">
    <property type="entry name" value="alkPPc"/>
    <property type="match status" value="2"/>
</dbReference>
<dbReference type="SUPFAM" id="SSF53649">
    <property type="entry name" value="Alkaline phosphatase-like"/>
    <property type="match status" value="2"/>
</dbReference>
<evidence type="ECO:0000256" key="2">
    <source>
        <dbReference type="ARBA" id="ARBA00022553"/>
    </source>
</evidence>
<evidence type="ECO:0000256" key="5">
    <source>
        <dbReference type="RuleBase" id="RU003946"/>
    </source>
</evidence>
<dbReference type="InterPro" id="IPR017850">
    <property type="entry name" value="Alkaline_phosphatase_core_sf"/>
</dbReference>
<feature type="binding site" evidence="4">
    <location>
        <position position="557"/>
    </location>
    <ligand>
        <name>Zn(2+)</name>
        <dbReference type="ChEBI" id="CHEBI:29105"/>
        <label>2</label>
    </ligand>
</feature>
<organism evidence="7 8">
    <name type="scientific">Paragonimus heterotremus</name>
    <dbReference type="NCBI Taxonomy" id="100268"/>
    <lineage>
        <taxon>Eukaryota</taxon>
        <taxon>Metazoa</taxon>
        <taxon>Spiralia</taxon>
        <taxon>Lophotrochozoa</taxon>
        <taxon>Platyhelminthes</taxon>
        <taxon>Trematoda</taxon>
        <taxon>Digenea</taxon>
        <taxon>Plagiorchiida</taxon>
        <taxon>Troglotremata</taxon>
        <taxon>Troglotrematidae</taxon>
        <taxon>Paragonimus</taxon>
    </lineage>
</organism>
<feature type="binding site" evidence="4">
    <location>
        <position position="945"/>
    </location>
    <ligand>
        <name>Zn(2+)</name>
        <dbReference type="ChEBI" id="CHEBI:29105"/>
        <label>2</label>
    </ligand>
</feature>
<evidence type="ECO:0000256" key="3">
    <source>
        <dbReference type="PIRSR" id="PIRSR601952-1"/>
    </source>
</evidence>
<feature type="region of interest" description="Disordered" evidence="6">
    <location>
        <begin position="175"/>
        <end position="197"/>
    </location>
</feature>
<feature type="binding site" evidence="4">
    <location>
        <position position="557"/>
    </location>
    <ligand>
        <name>Mg(2+)</name>
        <dbReference type="ChEBI" id="CHEBI:18420"/>
    </ligand>
</feature>
<dbReference type="EC" id="3.1.3.1" evidence="1"/>
<comment type="cofactor">
    <cofactor evidence="4">
        <name>Mg(2+)</name>
        <dbReference type="ChEBI" id="CHEBI:18420"/>
    </cofactor>
    <text evidence="4">Binds 1 Mg(2+) ion.</text>
</comment>
<feature type="binding site" evidence="4">
    <location>
        <position position="833"/>
    </location>
    <ligand>
        <name>Zn(2+)</name>
        <dbReference type="ChEBI" id="CHEBI:29105"/>
        <label>2</label>
    </ligand>
</feature>
<keyword evidence="4" id="KW-0479">Metal-binding</keyword>
<evidence type="ECO:0000256" key="6">
    <source>
        <dbReference type="SAM" id="MobiDB-lite"/>
    </source>
</evidence>
<reference evidence="7" key="1">
    <citation type="submission" date="2019-05" db="EMBL/GenBank/DDBJ databases">
        <title>Annotation for the trematode Paragonimus heterotremus.</title>
        <authorList>
            <person name="Choi Y.-J."/>
        </authorList>
    </citation>
    <scope>NUCLEOTIDE SEQUENCE</scope>
    <source>
        <strain evidence="7">LC</strain>
    </source>
</reference>
<accession>A0A8J4SUL0</accession>
<dbReference type="PRINTS" id="PR00113">
    <property type="entry name" value="ALKPHPHTASE"/>
</dbReference>
<feature type="active site" description="Phosphoserine intermediate" evidence="3">
    <location>
        <position position="607"/>
    </location>
</feature>
<evidence type="ECO:0000256" key="4">
    <source>
        <dbReference type="PIRSR" id="PIRSR601952-2"/>
    </source>
</evidence>
<feature type="binding site" evidence="4">
    <location>
        <position position="824"/>
    </location>
    <ligand>
        <name>Mg(2+)</name>
        <dbReference type="ChEBI" id="CHEBI:18420"/>
    </ligand>
</feature>
<dbReference type="AlphaFoldDB" id="A0A8J4SUL0"/>
<dbReference type="GO" id="GO:0046872">
    <property type="term" value="F:metal ion binding"/>
    <property type="evidence" value="ECO:0007669"/>
    <property type="project" value="UniProtKB-KW"/>
</dbReference>
<feature type="binding site" evidence="4">
    <location>
        <position position="870"/>
    </location>
    <ligand>
        <name>Zn(2+)</name>
        <dbReference type="ChEBI" id="CHEBI:29105"/>
        <label>2</label>
    </ligand>
</feature>
<comment type="cofactor">
    <cofactor evidence="4">
        <name>Zn(2+)</name>
        <dbReference type="ChEBI" id="CHEBI:29105"/>
    </cofactor>
    <text evidence="4">Binds 2 Zn(2+) ions.</text>
</comment>
<feature type="binding site" evidence="4">
    <location>
        <position position="671"/>
    </location>
    <ligand>
        <name>Mg(2+)</name>
        <dbReference type="ChEBI" id="CHEBI:18420"/>
    </ligand>
</feature>
<dbReference type="EMBL" id="LUCH01000264">
    <property type="protein sequence ID" value="KAF5405630.1"/>
    <property type="molecule type" value="Genomic_DNA"/>
</dbReference>
<keyword evidence="8" id="KW-1185">Reference proteome</keyword>
<keyword evidence="4" id="KW-0862">Zinc</keyword>
<comment type="caution">
    <text evidence="7">The sequence shown here is derived from an EMBL/GenBank/DDBJ whole genome shotgun (WGS) entry which is preliminary data.</text>
</comment>
<feature type="binding site" evidence="4">
    <location>
        <position position="871"/>
    </location>
    <ligand>
        <name>Zn(2+)</name>
        <dbReference type="ChEBI" id="CHEBI:29105"/>
        <label>2</label>
    </ligand>
</feature>
<evidence type="ECO:0000313" key="8">
    <source>
        <dbReference type="Proteomes" id="UP000748531"/>
    </source>
</evidence>
<protein>
    <recommendedName>
        <fullName evidence="1">alkaline phosphatase</fullName>
        <ecNumber evidence="1">3.1.3.1</ecNumber>
    </recommendedName>
</protein>
<dbReference type="GO" id="GO:0004035">
    <property type="term" value="F:alkaline phosphatase activity"/>
    <property type="evidence" value="ECO:0007669"/>
    <property type="project" value="UniProtKB-EC"/>
</dbReference>
<name>A0A8J4SUL0_9TREM</name>
<comment type="similarity">
    <text evidence="5">Belongs to the alkaline phosphatase family.</text>
</comment>
<feature type="binding site" evidence="4">
    <location>
        <position position="669"/>
    </location>
    <ligand>
        <name>Mg(2+)</name>
        <dbReference type="ChEBI" id="CHEBI:18420"/>
    </ligand>
</feature>
<proteinExistence type="inferred from homology"/>
<keyword evidence="4" id="KW-0460">Magnesium</keyword>
<feature type="compositionally biased region" description="Polar residues" evidence="6">
    <location>
        <begin position="187"/>
        <end position="197"/>
    </location>
</feature>
<dbReference type="PANTHER" id="PTHR11596">
    <property type="entry name" value="ALKALINE PHOSPHATASE"/>
    <property type="match status" value="1"/>
</dbReference>
<feature type="binding site" evidence="4">
    <location>
        <position position="829"/>
    </location>
    <ligand>
        <name>Zn(2+)</name>
        <dbReference type="ChEBI" id="CHEBI:29105"/>
        <label>2</label>
    </ligand>
</feature>
<dbReference type="PANTHER" id="PTHR11596:SF5">
    <property type="entry name" value="ALKALINE PHOSPHATASE"/>
    <property type="match status" value="1"/>
</dbReference>
<sequence>MKLWLTSPVVPEIPDEVFQPLTWEKAATEQFHDFQQSSVYGPVYNRISPPKNMIIFIGDGMSSSTITGARYLKAANMNKSAGEVVLDWELWPTVSLVHTFSANRMTTDSAAAATALFCGSKVAQSVVGLSGVKECCTCEPSDSAQKLQSILIQAQKKGLSVGIVTTTRITHATPAATYAHSTDRNQENQPKVSSSNSSFVCDDIASQLIDKGLDFKVILGGGARHFYQNVSDVTPKTPGSRTDGKNLFKQWLSEQRKRNRRHALVFNPYELRRLNLNKVDYLFGLLAPSHLDFDIRRTDQPSLSEMTQIAVKVLSRNPKGYLLLVESGRIDHGHHTNQAKYALTETLALERAVNSTIGLVDTDRTLVLVTADHSHGYGVIGYANRRTNVLGLDDSQLADDGHPYLISDYFSGPGASSGKPRETPSVGRTFENGYRQQALIPLRRGVHAADDVPLYATGPFNQLFHRPVDNTFVAYATMFSLCLGPYTNEPHCFRQNATFSTVIGLARADDVSDESMNYATWKNAANEQIRDFQQSPIYGPVYNKIRPPKNMILFVGDGLSSSTITGARYLKAANMNKSAGEVVLDWELWPIVSLVHTFSANSMTTESAAAATALFCGTKTVQYILGLTGVKVCCTCKRFDSSQQIKSTLIHAQKNGLSTGIVTTTRITHATPAACYAHSRDRNHEADLVVSPSDSSFVCDDIASQLINNGLDFNVILGGGSRMFYQNVSAVTPKTPGSRKDGRNLFQQWLREQQKRNRRHKLVFDSEKLKRLDLAEVDYLFGLLAPNHLDYEINRTDQPSLSELTQMAIKILSRNPKGYLLLVEGGRIDHGHHSNQAKYALTETLALEQAVSSAMRRVNLNDTLMVVTADHSHAYGVVGEANRRRHILDLDNSQLANDGYPYLISAYFNGPAGSVKEPRRDPSNDQIFQDGYRQQALVPLASATHAADDVPLYAIGPLNQLFHRAVDNTYVAHATMFALCLEEYKEEPHCVRINISSKRNVCQYQLLILIGSQFLLTSVM</sequence>
<dbReference type="InterPro" id="IPR001952">
    <property type="entry name" value="Alkaline_phosphatase"/>
</dbReference>
<dbReference type="Pfam" id="PF00245">
    <property type="entry name" value="Alk_phosphatase"/>
    <property type="match status" value="2"/>
</dbReference>
<evidence type="ECO:0000256" key="1">
    <source>
        <dbReference type="ARBA" id="ARBA00012647"/>
    </source>
</evidence>
<dbReference type="OrthoDB" id="5818554at2759"/>
<dbReference type="Proteomes" id="UP000748531">
    <property type="component" value="Unassembled WGS sequence"/>
</dbReference>
<gene>
    <name evidence="7" type="ORF">PHET_00836</name>
</gene>
<keyword evidence="2" id="KW-0597">Phosphoprotein</keyword>